<feature type="domain" description="HTH tetR-type" evidence="5">
    <location>
        <begin position="17"/>
        <end position="77"/>
    </location>
</feature>
<gene>
    <name evidence="6" type="ORF">MBOE_16430</name>
</gene>
<dbReference type="PRINTS" id="PR00455">
    <property type="entry name" value="HTHTETR"/>
</dbReference>
<accession>A0ABN5ZA57</accession>
<evidence type="ECO:0000313" key="7">
    <source>
        <dbReference type="Proteomes" id="UP000466683"/>
    </source>
</evidence>
<keyword evidence="1" id="KW-0805">Transcription regulation</keyword>
<dbReference type="Pfam" id="PF00440">
    <property type="entry name" value="TetR_N"/>
    <property type="match status" value="1"/>
</dbReference>
<dbReference type="EMBL" id="AP022579">
    <property type="protein sequence ID" value="BBX89994.1"/>
    <property type="molecule type" value="Genomic_DNA"/>
</dbReference>
<keyword evidence="7" id="KW-1185">Reference proteome</keyword>
<dbReference type="SUPFAM" id="SSF48498">
    <property type="entry name" value="Tetracyclin repressor-like, C-terminal domain"/>
    <property type="match status" value="1"/>
</dbReference>
<feature type="DNA-binding region" description="H-T-H motif" evidence="4">
    <location>
        <begin position="40"/>
        <end position="59"/>
    </location>
</feature>
<proteinExistence type="predicted"/>
<dbReference type="PANTHER" id="PTHR47506">
    <property type="entry name" value="TRANSCRIPTIONAL REGULATORY PROTEIN"/>
    <property type="match status" value="1"/>
</dbReference>
<keyword evidence="2 4" id="KW-0238">DNA-binding</keyword>
<dbReference type="Proteomes" id="UP000466683">
    <property type="component" value="Chromosome"/>
</dbReference>
<evidence type="ECO:0000259" key="5">
    <source>
        <dbReference type="PROSITE" id="PS50977"/>
    </source>
</evidence>
<keyword evidence="3" id="KW-0804">Transcription</keyword>
<protein>
    <submittedName>
        <fullName evidence="6">TetR family transcriptional regulator</fullName>
    </submittedName>
</protein>
<dbReference type="PROSITE" id="PS50977">
    <property type="entry name" value="HTH_TETR_2"/>
    <property type="match status" value="1"/>
</dbReference>
<dbReference type="InterPro" id="IPR036271">
    <property type="entry name" value="Tet_transcr_reg_TetR-rel_C_sf"/>
</dbReference>
<evidence type="ECO:0000256" key="1">
    <source>
        <dbReference type="ARBA" id="ARBA00023015"/>
    </source>
</evidence>
<evidence type="ECO:0000256" key="4">
    <source>
        <dbReference type="PROSITE-ProRule" id="PRU00335"/>
    </source>
</evidence>
<evidence type="ECO:0000256" key="3">
    <source>
        <dbReference type="ARBA" id="ARBA00023163"/>
    </source>
</evidence>
<dbReference type="SUPFAM" id="SSF46689">
    <property type="entry name" value="Homeodomain-like"/>
    <property type="match status" value="1"/>
</dbReference>
<dbReference type="Gene3D" id="1.10.357.10">
    <property type="entry name" value="Tetracycline Repressor, domain 2"/>
    <property type="match status" value="1"/>
</dbReference>
<dbReference type="PANTHER" id="PTHR47506:SF6">
    <property type="entry name" value="HTH-TYPE TRANSCRIPTIONAL REPRESSOR NEMR"/>
    <property type="match status" value="1"/>
</dbReference>
<organism evidence="6 7">
    <name type="scientific">Mycolicibacterium boenickei</name>
    <dbReference type="NCBI Taxonomy" id="146017"/>
    <lineage>
        <taxon>Bacteria</taxon>
        <taxon>Bacillati</taxon>
        <taxon>Actinomycetota</taxon>
        <taxon>Actinomycetes</taxon>
        <taxon>Mycobacteriales</taxon>
        <taxon>Mycobacteriaceae</taxon>
        <taxon>Mycolicibacterium</taxon>
    </lineage>
</organism>
<evidence type="ECO:0000313" key="6">
    <source>
        <dbReference type="EMBL" id="BBX89994.1"/>
    </source>
</evidence>
<name>A0ABN5ZA57_9MYCO</name>
<dbReference type="InterPro" id="IPR009057">
    <property type="entry name" value="Homeodomain-like_sf"/>
</dbReference>
<sequence length="204" mass="23167">MTKDEGQPARPMTRRRVETRQRLLDAAFSVFAAKGFGRTRIDDICQASGYTKGAFYSNFGTLDELFLALYREQSREFAEHTVRFLAAEPFDSVEATIEAWAQDLPIDRDWLLINTDFVLYAARRPDVQLELAAERSQMREDFARMLAGHIGDRVAELPQSLPTPDDMARALVTVYDGAISQLILDMDEQAVRKHFADIASALFR</sequence>
<evidence type="ECO:0000256" key="2">
    <source>
        <dbReference type="ARBA" id="ARBA00023125"/>
    </source>
</evidence>
<dbReference type="RefSeq" id="WP_234815614.1">
    <property type="nucleotide sequence ID" value="NZ_AP022579.1"/>
</dbReference>
<reference evidence="6 7" key="1">
    <citation type="journal article" date="2019" name="Emerg. Microbes Infect.">
        <title>Comprehensive subspecies identification of 175 nontuberculous mycobacteria species based on 7547 genomic profiles.</title>
        <authorList>
            <person name="Matsumoto Y."/>
            <person name="Kinjo T."/>
            <person name="Motooka D."/>
            <person name="Nabeya D."/>
            <person name="Jung N."/>
            <person name="Uechi K."/>
            <person name="Horii T."/>
            <person name="Iida T."/>
            <person name="Fujita J."/>
            <person name="Nakamura S."/>
        </authorList>
    </citation>
    <scope>NUCLEOTIDE SEQUENCE [LARGE SCALE GENOMIC DNA]</scope>
    <source>
        <strain evidence="6 7">JCM 15653</strain>
    </source>
</reference>
<dbReference type="InterPro" id="IPR001647">
    <property type="entry name" value="HTH_TetR"/>
</dbReference>